<organism evidence="2 3">
    <name type="scientific">Pristionchus entomophagus</name>
    <dbReference type="NCBI Taxonomy" id="358040"/>
    <lineage>
        <taxon>Eukaryota</taxon>
        <taxon>Metazoa</taxon>
        <taxon>Ecdysozoa</taxon>
        <taxon>Nematoda</taxon>
        <taxon>Chromadorea</taxon>
        <taxon>Rhabditida</taxon>
        <taxon>Rhabditina</taxon>
        <taxon>Diplogasteromorpha</taxon>
        <taxon>Diplogasteroidea</taxon>
        <taxon>Neodiplogasteridae</taxon>
        <taxon>Pristionchus</taxon>
    </lineage>
</organism>
<feature type="chain" id="PRO_5044022922" evidence="1">
    <location>
        <begin position="20"/>
        <end position="248"/>
    </location>
</feature>
<gene>
    <name evidence="2" type="ORF">PENTCL1PPCAC_22251</name>
</gene>
<feature type="signal peptide" evidence="1">
    <location>
        <begin position="1"/>
        <end position="19"/>
    </location>
</feature>
<evidence type="ECO:0000313" key="3">
    <source>
        <dbReference type="Proteomes" id="UP001432027"/>
    </source>
</evidence>
<feature type="non-terminal residue" evidence="2">
    <location>
        <position position="1"/>
    </location>
</feature>
<dbReference type="Proteomes" id="UP001432027">
    <property type="component" value="Unassembled WGS sequence"/>
</dbReference>
<dbReference type="EMBL" id="BTSX01000005">
    <property type="protein sequence ID" value="GMT00077.1"/>
    <property type="molecule type" value="Genomic_DNA"/>
</dbReference>
<keyword evidence="1" id="KW-0732">Signal</keyword>
<evidence type="ECO:0000313" key="2">
    <source>
        <dbReference type="EMBL" id="GMT00077.1"/>
    </source>
</evidence>
<evidence type="ECO:0000256" key="1">
    <source>
        <dbReference type="SAM" id="SignalP"/>
    </source>
</evidence>
<proteinExistence type="predicted"/>
<protein>
    <submittedName>
        <fullName evidence="2">Uncharacterized protein</fullName>
    </submittedName>
</protein>
<name>A0AAV5U0M2_9BILA</name>
<reference evidence="2" key="1">
    <citation type="submission" date="2023-10" db="EMBL/GenBank/DDBJ databases">
        <title>Genome assembly of Pristionchus species.</title>
        <authorList>
            <person name="Yoshida K."/>
            <person name="Sommer R.J."/>
        </authorList>
    </citation>
    <scope>NUCLEOTIDE SEQUENCE</scope>
    <source>
        <strain evidence="2">RS0144</strain>
    </source>
</reference>
<comment type="caution">
    <text evidence="2">The sequence shown here is derived from an EMBL/GenBank/DDBJ whole genome shotgun (WGS) entry which is preliminary data.</text>
</comment>
<sequence length="248" mass="27411">SIRLAFIPILLAILNFSDGRVKFTHSSLYDENDFVGKTRIEIEECSNVALCVIYVSILSDQNLHDVYSNLQMSSEFRQWNMTLIQLNAMRNKTTKEIDPYFIVNGEDEPSGTTYFFNHNDKQIAAPLVIYAVNLDNEPNNANAAVYDAGSIGEGFEKGKIVTILNAHPFTATIAADANTLGTVFATGFDNADPNDDNPDKCRHVMSMRPGLGVVTFQINGPIASIYFSDFQGLNHVSSSAIQQISQEN</sequence>
<keyword evidence="3" id="KW-1185">Reference proteome</keyword>
<dbReference type="AlphaFoldDB" id="A0AAV5U0M2"/>
<accession>A0AAV5U0M2</accession>